<protein>
    <recommendedName>
        <fullName evidence="2">histidine kinase</fullName>
        <ecNumber evidence="2">2.7.13.3</ecNumber>
    </recommendedName>
</protein>
<dbReference type="InterPro" id="IPR005467">
    <property type="entry name" value="His_kinase_dom"/>
</dbReference>
<name>A0ABD5S780_9EURY</name>
<dbReference type="SMART" id="SM00448">
    <property type="entry name" value="REC"/>
    <property type="match status" value="1"/>
</dbReference>
<dbReference type="Gene3D" id="3.30.565.10">
    <property type="entry name" value="Histidine kinase-like ATPase, C-terminal domain"/>
    <property type="match status" value="1"/>
</dbReference>
<comment type="caution">
    <text evidence="10">The sequence shown here is derived from an EMBL/GenBank/DDBJ whole genome shotgun (WGS) entry which is preliminary data.</text>
</comment>
<dbReference type="SMART" id="SM00065">
    <property type="entry name" value="GAF"/>
    <property type="match status" value="2"/>
</dbReference>
<dbReference type="SMART" id="SM00387">
    <property type="entry name" value="HATPase_c"/>
    <property type="match status" value="1"/>
</dbReference>
<dbReference type="CDD" id="cd00082">
    <property type="entry name" value="HisKA"/>
    <property type="match status" value="1"/>
</dbReference>
<dbReference type="InterPro" id="IPR011006">
    <property type="entry name" value="CheY-like_superfamily"/>
</dbReference>
<dbReference type="SMART" id="SM00388">
    <property type="entry name" value="HisKA"/>
    <property type="match status" value="1"/>
</dbReference>
<dbReference type="GO" id="GO:0000160">
    <property type="term" value="P:phosphorelay signal transduction system"/>
    <property type="evidence" value="ECO:0007669"/>
    <property type="project" value="UniProtKB-KW"/>
</dbReference>
<evidence type="ECO:0000256" key="6">
    <source>
        <dbReference type="PROSITE-ProRule" id="PRU00169"/>
    </source>
</evidence>
<dbReference type="Pfam" id="PF13185">
    <property type="entry name" value="GAF_2"/>
    <property type="match status" value="2"/>
</dbReference>
<dbReference type="InterPro" id="IPR003661">
    <property type="entry name" value="HisK_dim/P_dom"/>
</dbReference>
<evidence type="ECO:0000256" key="3">
    <source>
        <dbReference type="ARBA" id="ARBA00022679"/>
    </source>
</evidence>
<accession>A0ABD5S780</accession>
<dbReference type="PROSITE" id="PS50110">
    <property type="entry name" value="RESPONSE_REGULATORY"/>
    <property type="match status" value="1"/>
</dbReference>
<keyword evidence="4" id="KW-0418">Kinase</keyword>
<dbReference type="InterPro" id="IPR050736">
    <property type="entry name" value="Sensor_HK_Regulatory"/>
</dbReference>
<comment type="catalytic activity">
    <reaction evidence="1">
        <text>ATP + protein L-histidine = ADP + protein N-phospho-L-histidine.</text>
        <dbReference type="EC" id="2.7.13.3"/>
    </reaction>
</comment>
<dbReference type="EMBL" id="JBHSWW010000014">
    <property type="protein sequence ID" value="MFC6752288.1"/>
    <property type="molecule type" value="Genomic_DNA"/>
</dbReference>
<keyword evidence="11" id="KW-1185">Reference proteome</keyword>
<dbReference type="Pfam" id="PF00072">
    <property type="entry name" value="Response_reg"/>
    <property type="match status" value="1"/>
</dbReference>
<proteinExistence type="predicted"/>
<gene>
    <name evidence="10" type="ORF">ACFQEU_02205</name>
</gene>
<evidence type="ECO:0000256" key="4">
    <source>
        <dbReference type="ARBA" id="ARBA00022777"/>
    </source>
</evidence>
<dbReference type="Proteomes" id="UP001596442">
    <property type="component" value="Unassembled WGS sequence"/>
</dbReference>
<dbReference type="Pfam" id="PF13188">
    <property type="entry name" value="PAS_8"/>
    <property type="match status" value="1"/>
</dbReference>
<feature type="compositionally biased region" description="Basic and acidic residues" evidence="7">
    <location>
        <begin position="1"/>
        <end position="22"/>
    </location>
</feature>
<dbReference type="InterPro" id="IPR036097">
    <property type="entry name" value="HisK_dim/P_sf"/>
</dbReference>
<evidence type="ECO:0000313" key="10">
    <source>
        <dbReference type="EMBL" id="MFC6752288.1"/>
    </source>
</evidence>
<reference evidence="10 11" key="1">
    <citation type="journal article" date="2019" name="Int. J. Syst. Evol. Microbiol.">
        <title>The Global Catalogue of Microorganisms (GCM) 10K type strain sequencing project: providing services to taxonomists for standard genome sequencing and annotation.</title>
        <authorList>
            <consortium name="The Broad Institute Genomics Platform"/>
            <consortium name="The Broad Institute Genome Sequencing Center for Infectious Disease"/>
            <person name="Wu L."/>
            <person name="Ma J."/>
        </authorList>
    </citation>
    <scope>NUCLEOTIDE SEQUENCE [LARGE SCALE GENOMIC DNA]</scope>
    <source>
        <strain evidence="10 11">CGMCC 1.3239</strain>
    </source>
</reference>
<dbReference type="PANTHER" id="PTHR43711">
    <property type="entry name" value="TWO-COMPONENT HISTIDINE KINASE"/>
    <property type="match status" value="1"/>
</dbReference>
<dbReference type="NCBIfam" id="TIGR00229">
    <property type="entry name" value="sensory_box"/>
    <property type="match status" value="1"/>
</dbReference>
<dbReference type="InterPro" id="IPR000014">
    <property type="entry name" value="PAS"/>
</dbReference>
<keyword evidence="6" id="KW-0597">Phosphoprotein</keyword>
<feature type="modified residue" description="4-aspartylphosphate" evidence="6">
    <location>
        <position position="102"/>
    </location>
</feature>
<dbReference type="SUPFAM" id="SSF55874">
    <property type="entry name" value="ATPase domain of HSP90 chaperone/DNA topoisomerase II/histidine kinase"/>
    <property type="match status" value="1"/>
</dbReference>
<dbReference type="GO" id="GO:0004673">
    <property type="term" value="F:protein histidine kinase activity"/>
    <property type="evidence" value="ECO:0007669"/>
    <property type="project" value="UniProtKB-EC"/>
</dbReference>
<dbReference type="Gene3D" id="3.30.450.20">
    <property type="entry name" value="PAS domain"/>
    <property type="match status" value="1"/>
</dbReference>
<dbReference type="PROSITE" id="PS50109">
    <property type="entry name" value="HIS_KIN"/>
    <property type="match status" value="1"/>
</dbReference>
<keyword evidence="3" id="KW-0808">Transferase</keyword>
<dbReference type="InterPro" id="IPR001789">
    <property type="entry name" value="Sig_transdc_resp-reg_receiver"/>
</dbReference>
<evidence type="ECO:0000256" key="5">
    <source>
        <dbReference type="ARBA" id="ARBA00023012"/>
    </source>
</evidence>
<feature type="domain" description="Histidine kinase" evidence="8">
    <location>
        <begin position="633"/>
        <end position="839"/>
    </location>
</feature>
<feature type="region of interest" description="Disordered" evidence="7">
    <location>
        <begin position="1"/>
        <end position="39"/>
    </location>
</feature>
<dbReference type="InterPro" id="IPR029016">
    <property type="entry name" value="GAF-like_dom_sf"/>
</dbReference>
<dbReference type="Gene3D" id="3.30.450.40">
    <property type="match status" value="2"/>
</dbReference>
<dbReference type="Pfam" id="PF02518">
    <property type="entry name" value="HATPase_c"/>
    <property type="match status" value="1"/>
</dbReference>
<organism evidence="10 11">
    <name type="scientific">Halorubrum tibetense</name>
    <dbReference type="NCBI Taxonomy" id="175631"/>
    <lineage>
        <taxon>Archaea</taxon>
        <taxon>Methanobacteriati</taxon>
        <taxon>Methanobacteriota</taxon>
        <taxon>Stenosarchaea group</taxon>
        <taxon>Halobacteria</taxon>
        <taxon>Halobacteriales</taxon>
        <taxon>Haloferacaceae</taxon>
        <taxon>Halorubrum</taxon>
    </lineage>
</organism>
<dbReference type="Gene3D" id="3.40.50.2300">
    <property type="match status" value="1"/>
</dbReference>
<dbReference type="PANTHER" id="PTHR43711:SF1">
    <property type="entry name" value="HISTIDINE KINASE 1"/>
    <property type="match status" value="1"/>
</dbReference>
<feature type="domain" description="Response regulatory" evidence="9">
    <location>
        <begin position="51"/>
        <end position="167"/>
    </location>
</feature>
<sequence>MNSSPGDRDPGIGDGSSDRVGPDDDQPGSWGRVTERTDASVDWSTAAASDRVLVVDDEPGAADLAATYLERLLDGIETTTASSPEAAMERLRDHPVDCVVSDHDMPGATGLDLLADVRSEIGDLPFILFTGKGSEEIASEAISAGVTDYLQKGGGADGYEMLANRVSNALSRQRAEADLRAINCKVTAIHEFATEVSTAESVDAVFERVVDVAEQVLEFDRCITARRDGEYVHPAALSEGVTADEVRRFELGEGIAGRTAAEERTFVIDELDRSSDADPVADDIGSAISVPIGGHGILQAVSSFPASFDETDVEFAELVATHACEAIEQIETENVLRAERDRLAALFDNMPLPIARIVVDGDDTQHLDETNDAFEATFGYSAADSGYEETREAITPEDAERVGPNVLEDDDPVRVEVRRRTVDGVRDFLLNGIPVSRSEGGIVYSVYADINDQKRVERTLRGLHEATREMFRGEDRETVATVAARAAIDTLGFPNSGIRLYDPESGTLKPTAITEEATDAIGERPPIGPGDGTIWETFDQGETTVVDDIDESITEIEYGDLRSLLVVPLGDHGVMPLGSRERGFFDEHDVQLARVLAANVAVALDRAERTEQLRERDAALQRELDRHEKFAAVISHDLRSPLTVASGRVKLLRDLIDEADDDALAEIEQIEAAHDRMAELIDDVLTLARQGRTVDTAEPVDLAAAAREAWGTVNTDGSVLETPGSDVTIEADPERLRTLFENLFRNSVEHGSRDGGSGVSEAAGVTVTVEALSDGFSVSDDGPGFDRVDPSEVMQRGVTSTESGSGFGLAIVREIAEAHGWRTTVADDDGARFEFRSEE</sequence>
<dbReference type="CDD" id="cd00156">
    <property type="entry name" value="REC"/>
    <property type="match status" value="1"/>
</dbReference>
<dbReference type="SUPFAM" id="SSF52172">
    <property type="entry name" value="CheY-like"/>
    <property type="match status" value="1"/>
</dbReference>
<dbReference type="Pfam" id="PF00512">
    <property type="entry name" value="HisKA"/>
    <property type="match status" value="1"/>
</dbReference>
<evidence type="ECO:0000313" key="11">
    <source>
        <dbReference type="Proteomes" id="UP001596442"/>
    </source>
</evidence>
<dbReference type="InterPro" id="IPR036890">
    <property type="entry name" value="HATPase_C_sf"/>
</dbReference>
<evidence type="ECO:0000256" key="2">
    <source>
        <dbReference type="ARBA" id="ARBA00012438"/>
    </source>
</evidence>
<dbReference type="InterPro" id="IPR035965">
    <property type="entry name" value="PAS-like_dom_sf"/>
</dbReference>
<dbReference type="AlphaFoldDB" id="A0ABD5S780"/>
<dbReference type="EC" id="2.7.13.3" evidence="2"/>
<dbReference type="InterPro" id="IPR003594">
    <property type="entry name" value="HATPase_dom"/>
</dbReference>
<dbReference type="SUPFAM" id="SSF55785">
    <property type="entry name" value="PYP-like sensor domain (PAS domain)"/>
    <property type="match status" value="1"/>
</dbReference>
<evidence type="ECO:0000259" key="8">
    <source>
        <dbReference type="PROSITE" id="PS50109"/>
    </source>
</evidence>
<dbReference type="SUPFAM" id="SSF47384">
    <property type="entry name" value="Homodimeric domain of signal transducing histidine kinase"/>
    <property type="match status" value="1"/>
</dbReference>
<keyword evidence="5" id="KW-0902">Two-component regulatory system</keyword>
<dbReference type="SUPFAM" id="SSF55781">
    <property type="entry name" value="GAF domain-like"/>
    <property type="match status" value="2"/>
</dbReference>
<evidence type="ECO:0000256" key="7">
    <source>
        <dbReference type="SAM" id="MobiDB-lite"/>
    </source>
</evidence>
<evidence type="ECO:0000256" key="1">
    <source>
        <dbReference type="ARBA" id="ARBA00000085"/>
    </source>
</evidence>
<dbReference type="RefSeq" id="WP_379778808.1">
    <property type="nucleotide sequence ID" value="NZ_JBHSWW010000014.1"/>
</dbReference>
<dbReference type="Gene3D" id="1.10.287.130">
    <property type="match status" value="1"/>
</dbReference>
<dbReference type="InterPro" id="IPR003018">
    <property type="entry name" value="GAF"/>
</dbReference>
<evidence type="ECO:0000259" key="9">
    <source>
        <dbReference type="PROSITE" id="PS50110"/>
    </source>
</evidence>